<sequence length="250" mass="28116">MAGNSCYCCKEESNRFSAESPSCKVISSHFQGPLSTSQERESSVQDPQDQIAFPVQLINYAQGFEDTPDSQSVETINLKLEQNVVSQLKSREAGNGSNTQEDPFNDSHTDTQDIEDQEDSFTIEVVTDIDEDVLCQISTVETNNFKDLHIIQKQNNLQSEHKSNKCNDMQDIQDQDNSHSVEADNCSNSSSILHQLDSTDLSELCCQSISEMSQSDNSSDIEQDDQEFELKHSKCLLPIHRQETDFDLDC</sequence>
<gene>
    <name evidence="2" type="ORF">RRG08_001458</name>
</gene>
<reference evidence="2" key="1">
    <citation type="journal article" date="2023" name="G3 (Bethesda)">
        <title>A reference genome for the long-term kleptoplast-retaining sea slug Elysia crispata morphotype clarki.</title>
        <authorList>
            <person name="Eastman K.E."/>
            <person name="Pendleton A.L."/>
            <person name="Shaikh M.A."/>
            <person name="Suttiyut T."/>
            <person name="Ogas R."/>
            <person name="Tomko P."/>
            <person name="Gavelis G."/>
            <person name="Widhalm J.R."/>
            <person name="Wisecaver J.H."/>
        </authorList>
    </citation>
    <scope>NUCLEOTIDE SEQUENCE</scope>
    <source>
        <strain evidence="2">ECLA1</strain>
    </source>
</reference>
<evidence type="ECO:0000313" key="3">
    <source>
        <dbReference type="Proteomes" id="UP001283361"/>
    </source>
</evidence>
<proteinExistence type="predicted"/>
<protein>
    <submittedName>
        <fullName evidence="2">Uncharacterized protein</fullName>
    </submittedName>
</protein>
<evidence type="ECO:0000256" key="1">
    <source>
        <dbReference type="SAM" id="MobiDB-lite"/>
    </source>
</evidence>
<dbReference type="AlphaFoldDB" id="A0AAE1DK93"/>
<feature type="region of interest" description="Disordered" evidence="1">
    <location>
        <begin position="161"/>
        <end position="184"/>
    </location>
</feature>
<dbReference type="EMBL" id="JAWDGP010003518">
    <property type="protein sequence ID" value="KAK3773731.1"/>
    <property type="molecule type" value="Genomic_DNA"/>
</dbReference>
<comment type="caution">
    <text evidence="2">The sequence shown here is derived from an EMBL/GenBank/DDBJ whole genome shotgun (WGS) entry which is preliminary data.</text>
</comment>
<feature type="compositionally biased region" description="Polar residues" evidence="1">
    <location>
        <begin position="28"/>
        <end position="37"/>
    </location>
</feature>
<organism evidence="2 3">
    <name type="scientific">Elysia crispata</name>
    <name type="common">lettuce slug</name>
    <dbReference type="NCBI Taxonomy" id="231223"/>
    <lineage>
        <taxon>Eukaryota</taxon>
        <taxon>Metazoa</taxon>
        <taxon>Spiralia</taxon>
        <taxon>Lophotrochozoa</taxon>
        <taxon>Mollusca</taxon>
        <taxon>Gastropoda</taxon>
        <taxon>Heterobranchia</taxon>
        <taxon>Euthyneura</taxon>
        <taxon>Panpulmonata</taxon>
        <taxon>Sacoglossa</taxon>
        <taxon>Placobranchoidea</taxon>
        <taxon>Plakobranchidae</taxon>
        <taxon>Elysia</taxon>
    </lineage>
</organism>
<feature type="region of interest" description="Disordered" evidence="1">
    <location>
        <begin position="27"/>
        <end position="46"/>
    </location>
</feature>
<evidence type="ECO:0000313" key="2">
    <source>
        <dbReference type="EMBL" id="KAK3773731.1"/>
    </source>
</evidence>
<dbReference type="Proteomes" id="UP001283361">
    <property type="component" value="Unassembled WGS sequence"/>
</dbReference>
<keyword evidence="3" id="KW-1185">Reference proteome</keyword>
<name>A0AAE1DK93_9GAST</name>
<accession>A0AAE1DK93</accession>
<feature type="region of interest" description="Disordered" evidence="1">
    <location>
        <begin position="89"/>
        <end position="116"/>
    </location>
</feature>